<dbReference type="Pfam" id="PF02325">
    <property type="entry name" value="CCB3_YggT"/>
    <property type="match status" value="1"/>
</dbReference>
<dbReference type="GO" id="GO:0016020">
    <property type="term" value="C:membrane"/>
    <property type="evidence" value="ECO:0007669"/>
    <property type="project" value="InterPro"/>
</dbReference>
<dbReference type="Proteomes" id="UP000234462">
    <property type="component" value="Unassembled WGS sequence"/>
</dbReference>
<sequence>MDEVPSPTIESDTVLSAILTLAGTLLNLYVFVLLARVVIDLIQVFAREWRPSGFLLVLCEFVYTLTDPPVRFVRRFIPPLRLGGVALDLGFIIVFIGVQFIASWFYYLAAVVA</sequence>
<accession>A0A2H1L6R9</accession>
<organism evidence="2 3">
    <name type="scientific">Brevibacterium jeotgali</name>
    <dbReference type="NCBI Taxonomy" id="1262550"/>
    <lineage>
        <taxon>Bacteria</taxon>
        <taxon>Bacillati</taxon>
        <taxon>Actinomycetota</taxon>
        <taxon>Actinomycetes</taxon>
        <taxon>Micrococcales</taxon>
        <taxon>Brevibacteriaceae</taxon>
        <taxon>Brevibacterium</taxon>
    </lineage>
</organism>
<keyword evidence="1" id="KW-0812">Transmembrane</keyword>
<feature type="transmembrane region" description="Helical" evidence="1">
    <location>
        <begin position="86"/>
        <end position="109"/>
    </location>
</feature>
<evidence type="ECO:0000313" key="3">
    <source>
        <dbReference type="Proteomes" id="UP000234462"/>
    </source>
</evidence>
<keyword evidence="1" id="KW-1133">Transmembrane helix</keyword>
<reference evidence="3" key="1">
    <citation type="submission" date="2017-03" db="EMBL/GenBank/DDBJ databases">
        <authorList>
            <person name="Monnet C."/>
        </authorList>
    </citation>
    <scope>NUCLEOTIDE SEQUENCE [LARGE SCALE GENOMIC DNA]</scope>
    <source>
        <strain evidence="3">SJ5-8</strain>
    </source>
</reference>
<keyword evidence="3" id="KW-1185">Reference proteome</keyword>
<feature type="transmembrane region" description="Helical" evidence="1">
    <location>
        <begin position="14"/>
        <end position="37"/>
    </location>
</feature>
<dbReference type="EMBL" id="FXZM01000010">
    <property type="protein sequence ID" value="SMY12569.1"/>
    <property type="molecule type" value="Genomic_DNA"/>
</dbReference>
<keyword evidence="1" id="KW-0472">Membrane</keyword>
<protein>
    <submittedName>
        <fullName evidence="2">YggT family protein</fullName>
    </submittedName>
</protein>
<evidence type="ECO:0000313" key="2">
    <source>
        <dbReference type="EMBL" id="SMY12569.1"/>
    </source>
</evidence>
<dbReference type="InterPro" id="IPR003425">
    <property type="entry name" value="CCB3/YggT"/>
</dbReference>
<proteinExistence type="predicted"/>
<name>A0A2H1L6R9_9MICO</name>
<dbReference type="AlphaFoldDB" id="A0A2H1L6R9"/>
<gene>
    <name evidence="2" type="ORF">BJEO58_02167</name>
</gene>
<evidence type="ECO:0000256" key="1">
    <source>
        <dbReference type="SAM" id="Phobius"/>
    </source>
</evidence>
<feature type="transmembrane region" description="Helical" evidence="1">
    <location>
        <begin position="49"/>
        <end position="66"/>
    </location>
</feature>